<keyword evidence="1" id="KW-0812">Transmembrane</keyword>
<evidence type="ECO:0000256" key="1">
    <source>
        <dbReference type="SAM" id="Phobius"/>
    </source>
</evidence>
<gene>
    <name evidence="3" type="ORF">SAMN04488029_2516</name>
</gene>
<protein>
    <submittedName>
        <fullName evidence="3">Gliding motility-associated protein GldL</fullName>
    </submittedName>
</protein>
<keyword evidence="1" id="KW-1133">Transmembrane helix</keyword>
<organism evidence="3 4">
    <name type="scientific">Reichenbachiella faecimaris</name>
    <dbReference type="NCBI Taxonomy" id="692418"/>
    <lineage>
        <taxon>Bacteria</taxon>
        <taxon>Pseudomonadati</taxon>
        <taxon>Bacteroidota</taxon>
        <taxon>Cytophagia</taxon>
        <taxon>Cytophagales</taxon>
        <taxon>Reichenbachiellaceae</taxon>
        <taxon>Reichenbachiella</taxon>
    </lineage>
</organism>
<dbReference type="NCBIfam" id="TIGR03513">
    <property type="entry name" value="GldL_gliding"/>
    <property type="match status" value="1"/>
</dbReference>
<sequence>MSAKKGGFKELLFSTIMPKVYGIGAAVVIVGAMFKILHLPGASEMLTIGLSTEAVIFFLSAFEPKHAETDWSKVYPELADDYDGPKAQPRAAVPAATGGVSQQMDNMLAEAKVGPDLIKSLGDGMRNMADSAKKMSSLGDASVATSEYANNVKNASKSLIEMNKSYASTATSMADMANASKDASEYHSQVKNVTKNLGALNAVYEMELQDANSHVKAMNKFYSNVTSAMEGMAEAAKDTEKFRSGMTSLNTNITSLNKIYGSMLAAMRGGGDTSSAK</sequence>
<dbReference type="InterPro" id="IPR019852">
    <property type="entry name" value="Motility-assoc_prot_GldL"/>
</dbReference>
<dbReference type="InterPro" id="IPR055087">
    <property type="entry name" value="GldL-like_N"/>
</dbReference>
<accession>A0A1W2GFK9</accession>
<dbReference type="AlphaFoldDB" id="A0A1W2GFK9"/>
<feature type="domain" description="Gliding motility protein GldL-like N-terminal" evidence="2">
    <location>
        <begin position="20"/>
        <end position="81"/>
    </location>
</feature>
<dbReference type="Pfam" id="PF22827">
    <property type="entry name" value="GldL_N"/>
    <property type="match status" value="1"/>
</dbReference>
<feature type="transmembrane region" description="Helical" evidence="1">
    <location>
        <begin position="20"/>
        <end position="39"/>
    </location>
</feature>
<dbReference type="STRING" id="692418.SAMN04488029_2516"/>
<dbReference type="RefSeq" id="WP_084373155.1">
    <property type="nucleotide sequence ID" value="NZ_FWYF01000002.1"/>
</dbReference>
<evidence type="ECO:0000313" key="3">
    <source>
        <dbReference type="EMBL" id="SMD35427.1"/>
    </source>
</evidence>
<reference evidence="3 4" key="1">
    <citation type="submission" date="2017-04" db="EMBL/GenBank/DDBJ databases">
        <authorList>
            <person name="Afonso C.L."/>
            <person name="Miller P.J."/>
            <person name="Scott M.A."/>
            <person name="Spackman E."/>
            <person name="Goraichik I."/>
            <person name="Dimitrov K.M."/>
            <person name="Suarez D.L."/>
            <person name="Swayne D.E."/>
        </authorList>
    </citation>
    <scope>NUCLEOTIDE SEQUENCE [LARGE SCALE GENOMIC DNA]</scope>
    <source>
        <strain evidence="3 4">DSM 26133</strain>
    </source>
</reference>
<dbReference type="EMBL" id="FWYF01000002">
    <property type="protein sequence ID" value="SMD35427.1"/>
    <property type="molecule type" value="Genomic_DNA"/>
</dbReference>
<dbReference type="OrthoDB" id="1466660at2"/>
<name>A0A1W2GFK9_REIFA</name>
<dbReference type="Proteomes" id="UP000192472">
    <property type="component" value="Unassembled WGS sequence"/>
</dbReference>
<evidence type="ECO:0000313" key="4">
    <source>
        <dbReference type="Proteomes" id="UP000192472"/>
    </source>
</evidence>
<proteinExistence type="predicted"/>
<keyword evidence="1" id="KW-0472">Membrane</keyword>
<keyword evidence="4" id="KW-1185">Reference proteome</keyword>
<evidence type="ECO:0000259" key="2">
    <source>
        <dbReference type="Pfam" id="PF22827"/>
    </source>
</evidence>